<organism evidence="2 3">
    <name type="scientific">Fusarium albosuccineum</name>
    <dbReference type="NCBI Taxonomy" id="1237068"/>
    <lineage>
        <taxon>Eukaryota</taxon>
        <taxon>Fungi</taxon>
        <taxon>Dikarya</taxon>
        <taxon>Ascomycota</taxon>
        <taxon>Pezizomycotina</taxon>
        <taxon>Sordariomycetes</taxon>
        <taxon>Hypocreomycetidae</taxon>
        <taxon>Hypocreales</taxon>
        <taxon>Nectriaceae</taxon>
        <taxon>Fusarium</taxon>
        <taxon>Fusarium decemcellulare species complex</taxon>
    </lineage>
</organism>
<dbReference type="InterPro" id="IPR011051">
    <property type="entry name" value="RmlC_Cupin_sf"/>
</dbReference>
<dbReference type="PANTHER" id="PTHR36169">
    <property type="entry name" value="ETHANOLAMINE UTILIZATION PROTEIN EUTQ"/>
    <property type="match status" value="1"/>
</dbReference>
<dbReference type="Pfam" id="PF05899">
    <property type="entry name" value="Cupin_3"/>
    <property type="match status" value="1"/>
</dbReference>
<dbReference type="InterPro" id="IPR010424">
    <property type="entry name" value="EutQ"/>
</dbReference>
<proteinExistence type="predicted"/>
<dbReference type="InterPro" id="IPR014710">
    <property type="entry name" value="RmlC-like_jellyroll"/>
</dbReference>
<dbReference type="InterPro" id="IPR008579">
    <property type="entry name" value="UGlyAH_Cupin_dom"/>
</dbReference>
<feature type="domain" description="(S)-ureidoglycine aminohydrolase cupin" evidence="1">
    <location>
        <begin position="93"/>
        <end position="138"/>
    </location>
</feature>
<dbReference type="SUPFAM" id="SSF51182">
    <property type="entry name" value="RmlC-like cupins"/>
    <property type="match status" value="1"/>
</dbReference>
<dbReference type="AlphaFoldDB" id="A0A8H4LJL6"/>
<dbReference type="EMBL" id="JAADYS010000459">
    <property type="protein sequence ID" value="KAF4469565.1"/>
    <property type="molecule type" value="Genomic_DNA"/>
</dbReference>
<gene>
    <name evidence="2" type="ORF">FALBO_3536</name>
</gene>
<name>A0A8H4LJL6_9HYPO</name>
<sequence length="480" mass="54686">MYSSMDTGHKPPNAVMADRVFVDPGTASEMLSAVSGNLVPLTVVKGAGHEFIPLPQGENATTADFHSIRTKTTDSPSHLTSGFYKITAGPSRPAHYTFEETKYVLSGQIDVLDEATGITHHLVPGDFAFFHVGSKVKFSTKSNGFAFYAVTRPVRTPHPNLQGREEETKSRLPLQELPIELQRNILVALLSSIEITPVLGDPFFFDEEHQDESQKRKKDRFYYRDDQGKARKSDTTPLYQFNKVDIDKLGYYGSIFLPEAREPWERHVRFNFPSCLAMYDILLGPDFPPTRRKLVKKIKVSCYPIAMIGTIDKVFQWHFLDQSLNCVMDGLELDVLEYTDVFLPCGADENRRDRIRGIYNILKAPRWKTLLVRSHELHLTTEERDKFENLAKEIRDERDEPRFCCDLDSATEFPYRKQTTETSGEDERPCLIAKRGAGADLSPGDPGFVTIVMTDKPWHELRLDGGYLVWINDDDPTEPW</sequence>
<dbReference type="OrthoDB" id="4419870at2759"/>
<dbReference type="Gene3D" id="2.60.120.10">
    <property type="entry name" value="Jelly Rolls"/>
    <property type="match status" value="1"/>
</dbReference>
<dbReference type="Proteomes" id="UP000554235">
    <property type="component" value="Unassembled WGS sequence"/>
</dbReference>
<evidence type="ECO:0000313" key="2">
    <source>
        <dbReference type="EMBL" id="KAF4469565.1"/>
    </source>
</evidence>
<keyword evidence="3" id="KW-1185">Reference proteome</keyword>
<comment type="caution">
    <text evidence="2">The sequence shown here is derived from an EMBL/GenBank/DDBJ whole genome shotgun (WGS) entry which is preliminary data.</text>
</comment>
<reference evidence="2 3" key="1">
    <citation type="submission" date="2020-01" db="EMBL/GenBank/DDBJ databases">
        <title>Identification and distribution of gene clusters putatively required for synthesis of sphingolipid metabolism inhibitors in phylogenetically diverse species of the filamentous fungus Fusarium.</title>
        <authorList>
            <person name="Kim H.-S."/>
            <person name="Busman M."/>
            <person name="Brown D.W."/>
            <person name="Divon H."/>
            <person name="Uhlig S."/>
            <person name="Proctor R.H."/>
        </authorList>
    </citation>
    <scope>NUCLEOTIDE SEQUENCE [LARGE SCALE GENOMIC DNA]</scope>
    <source>
        <strain evidence="2 3">NRRL 20459</strain>
    </source>
</reference>
<accession>A0A8H4LJL6</accession>
<evidence type="ECO:0000313" key="3">
    <source>
        <dbReference type="Proteomes" id="UP000554235"/>
    </source>
</evidence>
<dbReference type="PANTHER" id="PTHR36169:SF1">
    <property type="entry name" value="ACETATE KINASE EUTQ"/>
    <property type="match status" value="1"/>
</dbReference>
<protein>
    <submittedName>
        <fullName evidence="2">Ethanolamine utilization</fullName>
    </submittedName>
</protein>
<evidence type="ECO:0000259" key="1">
    <source>
        <dbReference type="Pfam" id="PF05899"/>
    </source>
</evidence>